<name>A0A131YD39_RHIAP</name>
<evidence type="ECO:0000256" key="1">
    <source>
        <dbReference type="SAM" id="Phobius"/>
    </source>
</evidence>
<organism evidence="2">
    <name type="scientific">Rhipicephalus appendiculatus</name>
    <name type="common">Brown ear tick</name>
    <dbReference type="NCBI Taxonomy" id="34631"/>
    <lineage>
        <taxon>Eukaryota</taxon>
        <taxon>Metazoa</taxon>
        <taxon>Ecdysozoa</taxon>
        <taxon>Arthropoda</taxon>
        <taxon>Chelicerata</taxon>
        <taxon>Arachnida</taxon>
        <taxon>Acari</taxon>
        <taxon>Parasitiformes</taxon>
        <taxon>Ixodida</taxon>
        <taxon>Ixodoidea</taxon>
        <taxon>Ixodidae</taxon>
        <taxon>Rhipicephalinae</taxon>
        <taxon>Rhipicephalus</taxon>
        <taxon>Rhipicephalus</taxon>
    </lineage>
</organism>
<keyword evidence="1" id="KW-0812">Transmembrane</keyword>
<dbReference type="AlphaFoldDB" id="A0A131YD39"/>
<reference evidence="2" key="1">
    <citation type="journal article" date="2016" name="Ticks Tick Borne Dis.">
        <title>De novo assembly and annotation of the salivary gland transcriptome of Rhipicephalus appendiculatus male and female ticks during blood feeding.</title>
        <authorList>
            <person name="de Castro M.H."/>
            <person name="de Klerk D."/>
            <person name="Pienaar R."/>
            <person name="Latif A.A."/>
            <person name="Rees D.J."/>
            <person name="Mans B.J."/>
        </authorList>
    </citation>
    <scope>NUCLEOTIDE SEQUENCE</scope>
    <source>
        <tissue evidence="2">Salivary glands</tissue>
    </source>
</reference>
<dbReference type="EMBL" id="GEDV01012177">
    <property type="protein sequence ID" value="JAP76380.1"/>
    <property type="molecule type" value="Transcribed_RNA"/>
</dbReference>
<sequence>MMCTLEQTCDVQSSVFLLFLYQFFRMCFLELSLYRVRSSKRMYSVLLKYLLYLRAVTDVFWCTSDEERPYFNVLRSHEITKSSVSVHLFWRTEFIIIFYYKLRLYKFLLRTVMKRTYINAINKQKKQFFIYRRPGHYVRKEDNVV</sequence>
<proteinExistence type="predicted"/>
<evidence type="ECO:0000313" key="2">
    <source>
        <dbReference type="EMBL" id="JAP76380.1"/>
    </source>
</evidence>
<feature type="transmembrane region" description="Helical" evidence="1">
    <location>
        <begin position="15"/>
        <end position="34"/>
    </location>
</feature>
<keyword evidence="1" id="KW-0472">Membrane</keyword>
<keyword evidence="1" id="KW-1133">Transmembrane helix</keyword>
<protein>
    <submittedName>
        <fullName evidence="2">Uncharacterized protein</fullName>
    </submittedName>
</protein>
<accession>A0A131YD39</accession>